<dbReference type="SUPFAM" id="SSF53244">
    <property type="entry name" value="MurD-like peptide ligases, peptide-binding domain"/>
    <property type="match status" value="1"/>
</dbReference>
<dbReference type="InterPro" id="IPR004101">
    <property type="entry name" value="Mur_ligase_C"/>
</dbReference>
<dbReference type="InterPro" id="IPR035911">
    <property type="entry name" value="MurE/MurF_N"/>
</dbReference>
<dbReference type="SUPFAM" id="SSF53623">
    <property type="entry name" value="MurD-like peptide ligases, catalytic domain"/>
    <property type="match status" value="1"/>
</dbReference>
<keyword evidence="16" id="KW-1185">Reference proteome</keyword>
<evidence type="ECO:0000256" key="2">
    <source>
        <dbReference type="ARBA" id="ARBA00022598"/>
    </source>
</evidence>
<comment type="function">
    <text evidence="10 11">Involved in cell wall formation. Catalyzes the final step in the synthesis of UDP-N-acetylmuramoyl-pentapeptide, the precursor of murein.</text>
</comment>
<dbReference type="OrthoDB" id="9800958at2"/>
<protein>
    <recommendedName>
        <fullName evidence="10 11">UDP-N-acetylmuramoyl-tripeptide--D-alanyl-D-alanine ligase</fullName>
        <ecNumber evidence="10 11">6.3.2.10</ecNumber>
    </recommendedName>
    <alternativeName>
        <fullName evidence="10">D-alanyl-D-alanine-adding enzyme</fullName>
    </alternativeName>
</protein>
<name>A0A2T7GC16_9RHOB</name>
<dbReference type="Proteomes" id="UP000244446">
    <property type="component" value="Unassembled WGS sequence"/>
</dbReference>
<dbReference type="InterPro" id="IPR013221">
    <property type="entry name" value="Mur_ligase_cen"/>
</dbReference>
<dbReference type="GO" id="GO:0009252">
    <property type="term" value="P:peptidoglycan biosynthetic process"/>
    <property type="evidence" value="ECO:0007669"/>
    <property type="project" value="UniProtKB-UniRule"/>
</dbReference>
<dbReference type="SUPFAM" id="SSF63418">
    <property type="entry name" value="MurE/MurF N-terminal domain"/>
    <property type="match status" value="1"/>
</dbReference>
<keyword evidence="2 10" id="KW-0436">Ligase</keyword>
<keyword evidence="1 10" id="KW-0963">Cytoplasm</keyword>
<keyword evidence="8 10" id="KW-0131">Cell cycle</keyword>
<dbReference type="GO" id="GO:0008766">
    <property type="term" value="F:UDP-N-acetylmuramoylalanyl-D-glutamyl-2,6-diaminopimelate-D-alanyl-D-alanine ligase activity"/>
    <property type="evidence" value="ECO:0007669"/>
    <property type="project" value="RHEA"/>
</dbReference>
<comment type="catalytic activity">
    <reaction evidence="10 11">
        <text>D-alanyl-D-alanine + UDP-N-acetyl-alpha-D-muramoyl-L-alanyl-gamma-D-glutamyl-meso-2,6-diaminopimelate + ATP = UDP-N-acetyl-alpha-D-muramoyl-L-alanyl-gamma-D-glutamyl-meso-2,6-diaminopimeloyl-D-alanyl-D-alanine + ADP + phosphate + H(+)</text>
        <dbReference type="Rhea" id="RHEA:28374"/>
        <dbReference type="ChEBI" id="CHEBI:15378"/>
        <dbReference type="ChEBI" id="CHEBI:30616"/>
        <dbReference type="ChEBI" id="CHEBI:43474"/>
        <dbReference type="ChEBI" id="CHEBI:57822"/>
        <dbReference type="ChEBI" id="CHEBI:61386"/>
        <dbReference type="ChEBI" id="CHEBI:83905"/>
        <dbReference type="ChEBI" id="CHEBI:456216"/>
        <dbReference type="EC" id="6.3.2.10"/>
    </reaction>
</comment>
<dbReference type="GO" id="GO:0047480">
    <property type="term" value="F:UDP-N-acetylmuramoyl-tripeptide-D-alanyl-D-alanine ligase activity"/>
    <property type="evidence" value="ECO:0007669"/>
    <property type="project" value="UniProtKB-UniRule"/>
</dbReference>
<evidence type="ECO:0000256" key="3">
    <source>
        <dbReference type="ARBA" id="ARBA00022618"/>
    </source>
</evidence>
<evidence type="ECO:0000256" key="10">
    <source>
        <dbReference type="HAMAP-Rule" id="MF_02019"/>
    </source>
</evidence>
<dbReference type="Pfam" id="PF08245">
    <property type="entry name" value="Mur_ligase_M"/>
    <property type="match status" value="1"/>
</dbReference>
<evidence type="ECO:0000256" key="9">
    <source>
        <dbReference type="ARBA" id="ARBA00023316"/>
    </source>
</evidence>
<keyword evidence="5 10" id="KW-0067">ATP-binding</keyword>
<dbReference type="InterPro" id="IPR000713">
    <property type="entry name" value="Mur_ligase_N"/>
</dbReference>
<proteinExistence type="inferred from homology"/>
<dbReference type="AlphaFoldDB" id="A0A2T7GC16"/>
<evidence type="ECO:0000256" key="8">
    <source>
        <dbReference type="ARBA" id="ARBA00023306"/>
    </source>
</evidence>
<comment type="subcellular location">
    <subcellularLocation>
        <location evidence="10 11">Cytoplasm</location>
    </subcellularLocation>
</comment>
<keyword evidence="9 10" id="KW-0961">Cell wall biogenesis/degradation</keyword>
<dbReference type="InterPro" id="IPR036615">
    <property type="entry name" value="Mur_ligase_C_dom_sf"/>
</dbReference>
<evidence type="ECO:0000256" key="4">
    <source>
        <dbReference type="ARBA" id="ARBA00022741"/>
    </source>
</evidence>
<evidence type="ECO:0000259" key="13">
    <source>
        <dbReference type="Pfam" id="PF02875"/>
    </source>
</evidence>
<dbReference type="PANTHER" id="PTHR43024:SF1">
    <property type="entry name" value="UDP-N-ACETYLMURAMOYL-TRIPEPTIDE--D-ALANYL-D-ALANINE LIGASE"/>
    <property type="match status" value="1"/>
</dbReference>
<dbReference type="UniPathway" id="UPA00219"/>
<accession>A0A2T7GC16</accession>
<evidence type="ECO:0000313" key="16">
    <source>
        <dbReference type="Proteomes" id="UP000244446"/>
    </source>
</evidence>
<dbReference type="GO" id="GO:0071555">
    <property type="term" value="P:cell wall organization"/>
    <property type="evidence" value="ECO:0007669"/>
    <property type="project" value="UniProtKB-KW"/>
</dbReference>
<dbReference type="EC" id="6.3.2.10" evidence="10 11"/>
<keyword evidence="6 10" id="KW-0133">Cell shape</keyword>
<dbReference type="GO" id="GO:0005737">
    <property type="term" value="C:cytoplasm"/>
    <property type="evidence" value="ECO:0007669"/>
    <property type="project" value="UniProtKB-SubCell"/>
</dbReference>
<dbReference type="RefSeq" id="WP_108690703.1">
    <property type="nucleotide sequence ID" value="NZ_QCYH01000001.1"/>
</dbReference>
<dbReference type="GO" id="GO:0051301">
    <property type="term" value="P:cell division"/>
    <property type="evidence" value="ECO:0007669"/>
    <property type="project" value="UniProtKB-KW"/>
</dbReference>
<keyword evidence="7 10" id="KW-0573">Peptidoglycan synthesis</keyword>
<feature type="domain" description="Mur ligase C-terminal" evidence="13">
    <location>
        <begin position="335"/>
        <end position="453"/>
    </location>
</feature>
<feature type="domain" description="Mur ligase central" evidence="14">
    <location>
        <begin position="106"/>
        <end position="294"/>
    </location>
</feature>
<dbReference type="InterPro" id="IPR051046">
    <property type="entry name" value="MurCDEF_CellWall_CoF430Synth"/>
</dbReference>
<evidence type="ECO:0000256" key="6">
    <source>
        <dbReference type="ARBA" id="ARBA00022960"/>
    </source>
</evidence>
<comment type="caution">
    <text evidence="15">The sequence shown here is derived from an EMBL/GenBank/DDBJ whole genome shotgun (WGS) entry which is preliminary data.</text>
</comment>
<comment type="similarity">
    <text evidence="10">Belongs to the MurCDEF family. MurF subfamily.</text>
</comment>
<organism evidence="15 16">
    <name type="scientific">Pelagivirga sediminicola</name>
    <dbReference type="NCBI Taxonomy" id="2170575"/>
    <lineage>
        <taxon>Bacteria</taxon>
        <taxon>Pseudomonadati</taxon>
        <taxon>Pseudomonadota</taxon>
        <taxon>Alphaproteobacteria</taxon>
        <taxon>Rhodobacterales</taxon>
        <taxon>Paracoccaceae</taxon>
        <taxon>Pelagivirga</taxon>
    </lineage>
</organism>
<dbReference type="GO" id="GO:0008360">
    <property type="term" value="P:regulation of cell shape"/>
    <property type="evidence" value="ECO:0007669"/>
    <property type="project" value="UniProtKB-KW"/>
</dbReference>
<evidence type="ECO:0000256" key="1">
    <source>
        <dbReference type="ARBA" id="ARBA00022490"/>
    </source>
</evidence>
<evidence type="ECO:0000256" key="11">
    <source>
        <dbReference type="RuleBase" id="RU004136"/>
    </source>
</evidence>
<evidence type="ECO:0000313" key="15">
    <source>
        <dbReference type="EMBL" id="PVA11957.1"/>
    </source>
</evidence>
<dbReference type="Pfam" id="PF01225">
    <property type="entry name" value="Mur_ligase"/>
    <property type="match status" value="1"/>
</dbReference>
<dbReference type="GO" id="GO:0005524">
    <property type="term" value="F:ATP binding"/>
    <property type="evidence" value="ECO:0007669"/>
    <property type="project" value="UniProtKB-UniRule"/>
</dbReference>
<reference evidence="15 16" key="1">
    <citation type="submission" date="2018-04" db="EMBL/GenBank/DDBJ databases">
        <title>Pelagivirga bohaiensis gen. nov., sp. nov., a bacterium isolated from the Bohai Sea.</title>
        <authorList>
            <person name="Ji X."/>
        </authorList>
    </citation>
    <scope>NUCLEOTIDE SEQUENCE [LARGE SCALE GENOMIC DNA]</scope>
    <source>
        <strain evidence="15 16">BH-SD19</strain>
    </source>
</reference>
<dbReference type="InterPro" id="IPR005863">
    <property type="entry name" value="UDP-N-AcMur_synth"/>
</dbReference>
<dbReference type="NCBIfam" id="TIGR01143">
    <property type="entry name" value="murF"/>
    <property type="match status" value="1"/>
</dbReference>
<sequence>MSLWTAVDAAAATGGRAQGDWAAQGVSIDTRTIRPGDLFVALKAARDGHDFVADALQAGAAAALVSRIPNGVAPDAPLLIVPDVLAALEALGRAGRARSDARVVAVTGSVGKTSTKEMLREVLSAQGRTHAAEASYNNHWGVPLTLARMPQDTEFAVLEIGMNHPGEIAPLSRMARPHVAMITTVAAAHLEAFEDIGGIAREKAAIFDGLEPGGTAIVNADLETTPILLEAARRVGARIVTFGAQSEMYRLHSAAISDDRTIVRADLAGQEVLFKLHCAGRHFAMNGLAVLAAADALGADAGLAAPDLARWQPPRGRGTREVIVLDGAAAEWTLELIDDAFNANPTSMAAALEVLAASTPRDNVGRVAKGRRIAILGDMLELGPDEADMHRALAGLPHIAALSTVHCVGPRMRVLWEALPRAQRGQWFEGADDLALKVHDMIDAGDVLLVKGSKSSNVSRIVDSLRRTGRRARPQIRDD</sequence>
<feature type="domain" description="Mur ligase N-terminal catalytic" evidence="12">
    <location>
        <begin position="24"/>
        <end position="69"/>
    </location>
</feature>
<dbReference type="HAMAP" id="MF_02019">
    <property type="entry name" value="MurF"/>
    <property type="match status" value="1"/>
</dbReference>
<gene>
    <name evidence="10" type="primary">murF</name>
    <name evidence="15" type="ORF">DC366_03295</name>
</gene>
<dbReference type="Gene3D" id="3.40.1390.10">
    <property type="entry name" value="MurE/MurF, N-terminal domain"/>
    <property type="match status" value="1"/>
</dbReference>
<feature type="binding site" evidence="10">
    <location>
        <begin position="108"/>
        <end position="114"/>
    </location>
    <ligand>
        <name>ATP</name>
        <dbReference type="ChEBI" id="CHEBI:30616"/>
    </ligand>
</feature>
<evidence type="ECO:0000256" key="7">
    <source>
        <dbReference type="ARBA" id="ARBA00022984"/>
    </source>
</evidence>
<comment type="pathway">
    <text evidence="10 11">Cell wall biogenesis; peptidoglycan biosynthesis.</text>
</comment>
<evidence type="ECO:0000259" key="14">
    <source>
        <dbReference type="Pfam" id="PF08245"/>
    </source>
</evidence>
<dbReference type="InterPro" id="IPR036565">
    <property type="entry name" value="Mur-like_cat_sf"/>
</dbReference>
<keyword evidence="3 10" id="KW-0132">Cell division</keyword>
<dbReference type="Pfam" id="PF02875">
    <property type="entry name" value="Mur_ligase_C"/>
    <property type="match status" value="1"/>
</dbReference>
<keyword evidence="4 10" id="KW-0547">Nucleotide-binding</keyword>
<evidence type="ECO:0000259" key="12">
    <source>
        <dbReference type="Pfam" id="PF01225"/>
    </source>
</evidence>
<dbReference type="Gene3D" id="3.90.190.20">
    <property type="entry name" value="Mur ligase, C-terminal domain"/>
    <property type="match status" value="1"/>
</dbReference>
<dbReference type="Gene3D" id="3.40.1190.10">
    <property type="entry name" value="Mur-like, catalytic domain"/>
    <property type="match status" value="1"/>
</dbReference>
<dbReference type="PANTHER" id="PTHR43024">
    <property type="entry name" value="UDP-N-ACETYLMURAMOYL-TRIPEPTIDE--D-ALANYL-D-ALANINE LIGASE"/>
    <property type="match status" value="1"/>
</dbReference>
<evidence type="ECO:0000256" key="5">
    <source>
        <dbReference type="ARBA" id="ARBA00022840"/>
    </source>
</evidence>
<dbReference type="EMBL" id="QCYH01000001">
    <property type="protein sequence ID" value="PVA11957.1"/>
    <property type="molecule type" value="Genomic_DNA"/>
</dbReference>